<dbReference type="GO" id="GO:0016159">
    <property type="term" value="F:muconolactone delta-isomerase activity"/>
    <property type="evidence" value="ECO:0007669"/>
    <property type="project" value="UniProtKB-UniRule"/>
</dbReference>
<evidence type="ECO:0000313" key="11">
    <source>
        <dbReference type="EMBL" id="NGN91321.1"/>
    </source>
</evidence>
<dbReference type="EC" id="5.3.3.4" evidence="5 8"/>
<dbReference type="RefSeq" id="WP_165108828.1">
    <property type="nucleotide sequence ID" value="NZ_JAALAA010000001.1"/>
</dbReference>
<proteinExistence type="inferred from homology"/>
<evidence type="ECO:0000256" key="1">
    <source>
        <dbReference type="ARBA" id="ARBA00001739"/>
    </source>
</evidence>
<evidence type="ECO:0000259" key="10">
    <source>
        <dbReference type="Pfam" id="PF02426"/>
    </source>
</evidence>
<dbReference type="UniPathway" id="UPA00157">
    <property type="reaction ID" value="UER00260"/>
</dbReference>
<evidence type="ECO:0000256" key="3">
    <source>
        <dbReference type="ARBA" id="ARBA00010882"/>
    </source>
</evidence>
<dbReference type="EMBL" id="JAALAA010000001">
    <property type="protein sequence ID" value="NGN91321.1"/>
    <property type="molecule type" value="Genomic_DNA"/>
</dbReference>
<dbReference type="SUPFAM" id="SSF54909">
    <property type="entry name" value="Dimeric alpha+beta barrel"/>
    <property type="match status" value="1"/>
</dbReference>
<evidence type="ECO:0000313" key="12">
    <source>
        <dbReference type="Proteomes" id="UP000483261"/>
    </source>
</evidence>
<comment type="subunit">
    <text evidence="4">Homodecamer.</text>
</comment>
<dbReference type="PIRSF" id="PIRSF001486">
    <property type="entry name" value="CatC"/>
    <property type="match status" value="1"/>
</dbReference>
<name>A0A6M1QY20_9ACTN</name>
<evidence type="ECO:0000256" key="6">
    <source>
        <dbReference type="ARBA" id="ARBA00022797"/>
    </source>
</evidence>
<comment type="similarity">
    <text evidence="3 9">Belongs to the muconolactone Delta-isomerase family.</text>
</comment>
<dbReference type="Gene3D" id="3.30.70.1060">
    <property type="entry name" value="Dimeric alpha+beta barrel"/>
    <property type="match status" value="1"/>
</dbReference>
<organism evidence="11 12">
    <name type="scientific">Nocardioides turkmenicus</name>
    <dbReference type="NCBI Taxonomy" id="2711220"/>
    <lineage>
        <taxon>Bacteria</taxon>
        <taxon>Bacillati</taxon>
        <taxon>Actinomycetota</taxon>
        <taxon>Actinomycetes</taxon>
        <taxon>Propionibacteriales</taxon>
        <taxon>Nocardioidaceae</taxon>
        <taxon>Nocardioides</taxon>
    </lineage>
</organism>
<evidence type="ECO:0000256" key="7">
    <source>
        <dbReference type="ARBA" id="ARBA00023235"/>
    </source>
</evidence>
<reference evidence="11 12" key="1">
    <citation type="submission" date="2020-02" db="EMBL/GenBank/DDBJ databases">
        <title>Whole-genome analyses of novel actinobacteria.</title>
        <authorList>
            <person name="Sahin N."/>
        </authorList>
    </citation>
    <scope>NUCLEOTIDE SEQUENCE [LARGE SCALE GENOMIC DNA]</scope>
    <source>
        <strain evidence="11 12">KC13</strain>
    </source>
</reference>
<comment type="caution">
    <text evidence="11">The sequence shown here is derived from an EMBL/GenBank/DDBJ whole genome shotgun (WGS) entry which is preliminary data.</text>
</comment>
<feature type="domain" description="Muconolactone isomerase" evidence="10">
    <location>
        <begin position="1"/>
        <end position="89"/>
    </location>
</feature>
<gene>
    <name evidence="11" type="primary">catC</name>
    <name evidence="11" type="ORF">G5C66_01025</name>
</gene>
<dbReference type="AlphaFoldDB" id="A0A6M1QY20"/>
<dbReference type="Proteomes" id="UP000483261">
    <property type="component" value="Unassembled WGS sequence"/>
</dbReference>
<evidence type="ECO:0000256" key="4">
    <source>
        <dbReference type="ARBA" id="ARBA00011365"/>
    </source>
</evidence>
<dbReference type="InterPro" id="IPR026029">
    <property type="entry name" value="MLI_dom"/>
</dbReference>
<comment type="pathway">
    <text evidence="2 9">Aromatic compound metabolism; beta-ketoadipate pathway; 5-oxo-4,5-dihydro-2-furylacetate from catechol: step 3/3.</text>
</comment>
<protein>
    <recommendedName>
        <fullName evidence="5 8">Muconolactone Delta-isomerase</fullName>
        <shortName evidence="9">MIase</shortName>
        <ecNumber evidence="5 8">5.3.3.4</ecNumber>
    </recommendedName>
</protein>
<keyword evidence="7 9" id="KW-0413">Isomerase</keyword>
<dbReference type="NCBIfam" id="TIGR03221">
    <property type="entry name" value="muco_delta"/>
    <property type="match status" value="1"/>
</dbReference>
<dbReference type="InterPro" id="IPR011008">
    <property type="entry name" value="Dimeric_a/b-barrel"/>
</dbReference>
<dbReference type="GO" id="GO:0042952">
    <property type="term" value="P:beta-ketoadipate pathway"/>
    <property type="evidence" value="ECO:0007669"/>
    <property type="project" value="UniProtKB-UniRule"/>
</dbReference>
<dbReference type="InterPro" id="IPR003464">
    <property type="entry name" value="Muconolactone_d_Isoase"/>
</dbReference>
<evidence type="ECO:0000256" key="9">
    <source>
        <dbReference type="PIRNR" id="PIRNR001486"/>
    </source>
</evidence>
<keyword evidence="6 9" id="KW-0058">Aromatic hydrocarbons catabolism</keyword>
<evidence type="ECO:0000256" key="2">
    <source>
        <dbReference type="ARBA" id="ARBA00005193"/>
    </source>
</evidence>
<dbReference type="Pfam" id="PF02426">
    <property type="entry name" value="MIase"/>
    <property type="match status" value="1"/>
</dbReference>
<evidence type="ECO:0000256" key="8">
    <source>
        <dbReference type="NCBIfam" id="TIGR03221"/>
    </source>
</evidence>
<accession>A0A6M1QY20</accession>
<evidence type="ECO:0000256" key="5">
    <source>
        <dbReference type="ARBA" id="ARBA00012070"/>
    </source>
</evidence>
<comment type="catalytic activity">
    <reaction evidence="1 9">
        <text>(S)-muconolactone = (4,5-dihydro-5-oxofuran-2-yl)-acetate</text>
        <dbReference type="Rhea" id="RHEA:12348"/>
        <dbReference type="ChEBI" id="CHEBI:58425"/>
        <dbReference type="ChEBI" id="CHEBI:58736"/>
        <dbReference type="EC" id="5.3.3.4"/>
    </reaction>
</comment>
<sequence>MLYHVRMDVRIPHDLDPDVRDDTIAREKAYAQELQLAGKWPHLWRIAGEYANFSVFDVESHDELHQILSGLPLFPYMDVQVTPLAKHPSKVDGPLEQH</sequence>
<keyword evidence="12" id="KW-1185">Reference proteome</keyword>